<dbReference type="AlphaFoldDB" id="G8LJY1"/>
<evidence type="ECO:0000256" key="4">
    <source>
        <dbReference type="ARBA" id="ARBA00023163"/>
    </source>
</evidence>
<dbReference type="InterPro" id="IPR036390">
    <property type="entry name" value="WH_DNA-bd_sf"/>
</dbReference>
<dbReference type="SUPFAM" id="SSF46785">
    <property type="entry name" value="Winged helix' DNA-binding domain"/>
    <property type="match status" value="1"/>
</dbReference>
<dbReference type="GO" id="GO:0000976">
    <property type="term" value="F:transcription cis-regulatory region binding"/>
    <property type="evidence" value="ECO:0007669"/>
    <property type="project" value="TreeGrafter"/>
</dbReference>
<dbReference type="Gene3D" id="3.40.190.290">
    <property type="match status" value="1"/>
</dbReference>
<keyword evidence="4" id="KW-0804">Transcription</keyword>
<dbReference type="InterPro" id="IPR000847">
    <property type="entry name" value="LysR_HTH_N"/>
</dbReference>
<dbReference type="eggNOG" id="COG0583">
    <property type="taxonomic scope" value="Bacteria"/>
</dbReference>
<dbReference type="KEGG" id="eec:EcWSU1_04286"/>
<dbReference type="PANTHER" id="PTHR30126:SF88">
    <property type="entry name" value="TRANSCRIPTIONAL REGULATOR-RELATED"/>
    <property type="match status" value="1"/>
</dbReference>
<gene>
    <name evidence="6" type="primary">allS</name>
    <name evidence="6" type="ORF">EcWSU1_04286</name>
</gene>
<accession>G8LJY1</accession>
<dbReference type="PROSITE" id="PS50931">
    <property type="entry name" value="HTH_LYSR"/>
    <property type="match status" value="1"/>
</dbReference>
<evidence type="ECO:0000313" key="6">
    <source>
        <dbReference type="EMBL" id="AEW75714.1"/>
    </source>
</evidence>
<comment type="similarity">
    <text evidence="1">Belongs to the LysR transcriptional regulatory family.</text>
</comment>
<name>G8LJY1_9ENTR</name>
<reference evidence="6 7" key="1">
    <citation type="journal article" date="2011" name="Stand. Genomic Sci.">
        <title>Complete genome of the onion pathogen Enterobacter cloacae EcWSU1.</title>
        <authorList>
            <person name="Humann J.L."/>
            <person name="Wildung M."/>
            <person name="Cheng C.H."/>
            <person name="Lee T."/>
            <person name="Stewart J.E."/>
            <person name="Drew J.C."/>
            <person name="Triplett E.W."/>
            <person name="Main D."/>
            <person name="Schroeder B.K."/>
        </authorList>
    </citation>
    <scope>NUCLEOTIDE SEQUENCE [LARGE SCALE GENOMIC DNA]</scope>
    <source>
        <strain evidence="6 7">EcWSU1</strain>
    </source>
</reference>
<dbReference type="Pfam" id="PF00126">
    <property type="entry name" value="HTH_1"/>
    <property type="match status" value="1"/>
</dbReference>
<keyword evidence="3" id="KW-0238">DNA-binding</keyword>
<dbReference type="Gene3D" id="1.10.10.10">
    <property type="entry name" value="Winged helix-like DNA-binding domain superfamily/Winged helix DNA-binding domain"/>
    <property type="match status" value="1"/>
</dbReference>
<proteinExistence type="inferred from homology"/>
<keyword evidence="2" id="KW-0805">Transcription regulation</keyword>
<dbReference type="PANTHER" id="PTHR30126">
    <property type="entry name" value="HTH-TYPE TRANSCRIPTIONAL REGULATOR"/>
    <property type="match status" value="1"/>
</dbReference>
<dbReference type="SUPFAM" id="SSF53850">
    <property type="entry name" value="Periplasmic binding protein-like II"/>
    <property type="match status" value="1"/>
</dbReference>
<evidence type="ECO:0000313" key="7">
    <source>
        <dbReference type="Proteomes" id="UP000007838"/>
    </source>
</evidence>
<organism evidence="6 7">
    <name type="scientific">Enterobacter ludwigii</name>
    <dbReference type="NCBI Taxonomy" id="299767"/>
    <lineage>
        <taxon>Bacteria</taxon>
        <taxon>Pseudomonadati</taxon>
        <taxon>Pseudomonadota</taxon>
        <taxon>Gammaproteobacteria</taxon>
        <taxon>Enterobacterales</taxon>
        <taxon>Enterobacteriaceae</taxon>
        <taxon>Enterobacter</taxon>
        <taxon>Enterobacter cloacae complex</taxon>
    </lineage>
</organism>
<dbReference type="EMBL" id="CP002886">
    <property type="protein sequence ID" value="AEW75714.1"/>
    <property type="molecule type" value="Genomic_DNA"/>
</dbReference>
<dbReference type="GO" id="GO:0003700">
    <property type="term" value="F:DNA-binding transcription factor activity"/>
    <property type="evidence" value="ECO:0007669"/>
    <property type="project" value="InterPro"/>
</dbReference>
<sequence>MNQIHPNFRLIMHKTTLEQWSLLERVVEAGSFAKAAEETNRSQSSVSYNLSLLQERLGVALLVPEGRRAVLTPAGELLLNQVKPLLKAFAYVETRAASLRNGMRTRLDLVVDSIFPRRRLFAILRQFQQLYPQTQVRLTEVLENSRTDVINDEADVMVLTRRQDITGLGEWLMNIDFVAVAHHQHPLFSLDAPLNDDMLRPWPLIQIADSQTAARAAGESWTFSTIDAAIEAVMSQVGYGWLPEERIQTQLDLGVLKRLPLSHGARRATPLHLIVKRSLGPLDEQVETLLRLFSQEPPSSPATL</sequence>
<evidence type="ECO:0000256" key="2">
    <source>
        <dbReference type="ARBA" id="ARBA00023015"/>
    </source>
</evidence>
<protein>
    <submittedName>
        <fullName evidence="6">HTH-type transcriptional activator AllS</fullName>
    </submittedName>
</protein>
<dbReference type="Proteomes" id="UP000007838">
    <property type="component" value="Chromosome"/>
</dbReference>
<evidence type="ECO:0000256" key="1">
    <source>
        <dbReference type="ARBA" id="ARBA00009437"/>
    </source>
</evidence>
<dbReference type="HOGENOM" id="CLU_039613_35_2_6"/>
<evidence type="ECO:0000259" key="5">
    <source>
        <dbReference type="PROSITE" id="PS50931"/>
    </source>
</evidence>
<feature type="domain" description="HTH lysR-type" evidence="5">
    <location>
        <begin position="15"/>
        <end position="72"/>
    </location>
</feature>
<evidence type="ECO:0000256" key="3">
    <source>
        <dbReference type="ARBA" id="ARBA00023125"/>
    </source>
</evidence>
<dbReference type="InterPro" id="IPR036388">
    <property type="entry name" value="WH-like_DNA-bd_sf"/>
</dbReference>
<dbReference type="InterPro" id="IPR005119">
    <property type="entry name" value="LysR_subst-bd"/>
</dbReference>
<dbReference type="Pfam" id="PF03466">
    <property type="entry name" value="LysR_substrate"/>
    <property type="match status" value="1"/>
</dbReference>